<keyword evidence="2" id="KW-0378">Hydrolase</keyword>
<keyword evidence="1" id="KW-0547">Nucleotide-binding</keyword>
<evidence type="ECO:0000259" key="5">
    <source>
        <dbReference type="PROSITE" id="PS51192"/>
    </source>
</evidence>
<feature type="region of interest" description="Disordered" evidence="4">
    <location>
        <begin position="59"/>
        <end position="147"/>
    </location>
</feature>
<feature type="compositionally biased region" description="Acidic residues" evidence="4">
    <location>
        <begin position="23"/>
        <end position="35"/>
    </location>
</feature>
<feature type="domain" description="Helicase C-terminal" evidence="6">
    <location>
        <begin position="673"/>
        <end position="828"/>
    </location>
</feature>
<dbReference type="Proteomes" id="UP000016930">
    <property type="component" value="Unassembled WGS sequence"/>
</dbReference>
<keyword evidence="3" id="KW-0067">ATP-binding</keyword>
<proteinExistence type="predicted"/>
<dbReference type="Pfam" id="PF00271">
    <property type="entry name" value="Helicase_C"/>
    <property type="match status" value="1"/>
</dbReference>
<dbReference type="PROSITE" id="PS51194">
    <property type="entry name" value="HELICASE_CTER"/>
    <property type="match status" value="1"/>
</dbReference>
<feature type="region of interest" description="Disordered" evidence="4">
    <location>
        <begin position="261"/>
        <end position="373"/>
    </location>
</feature>
<dbReference type="InterPro" id="IPR049730">
    <property type="entry name" value="SNF2/RAD54-like_C"/>
</dbReference>
<keyword evidence="8" id="KW-1185">Reference proteome</keyword>
<evidence type="ECO:0008006" key="9">
    <source>
        <dbReference type="Google" id="ProtNLM"/>
    </source>
</evidence>
<evidence type="ECO:0000313" key="7">
    <source>
        <dbReference type="EMBL" id="EMD35723.1"/>
    </source>
</evidence>
<feature type="region of interest" description="Disordered" evidence="4">
    <location>
        <begin position="1"/>
        <end position="44"/>
    </location>
</feature>
<gene>
    <name evidence="7" type="ORF">CERSUDRAFT_138426</name>
</gene>
<dbReference type="SMART" id="SM00487">
    <property type="entry name" value="DEXDc"/>
    <property type="match status" value="1"/>
</dbReference>
<dbReference type="Pfam" id="PF00176">
    <property type="entry name" value="SNF2-rel_dom"/>
    <property type="match status" value="1"/>
</dbReference>
<evidence type="ECO:0000256" key="4">
    <source>
        <dbReference type="SAM" id="MobiDB-lite"/>
    </source>
</evidence>
<dbReference type="EMBL" id="KB445799">
    <property type="protein sequence ID" value="EMD35723.1"/>
    <property type="molecule type" value="Genomic_DNA"/>
</dbReference>
<accession>M2QF94</accession>
<sequence>MSSMIPQTGYTTPATSPPATEDDRNEVEDSEEDKEMEQRMQSLQHLLKKADAYVTLLKQEMDKVKVRNGRRRGLDDPKSQQLSKAPVSQRKASGSKKRVREDERPDSQNSKRAKTGHDTTDSSVPGTPQESGNPANENEKEDSNTFKQPVLVTGATLKDYQLEGVAWMVGLYRNGISGILADEMGLGKTLQTISFHAFLRQRSVAPFMVVCPLSVLNNWAEEFKKFAPEIPVCMYHGSPEERAELRRQLVASMGKEDIEFQQKKLGVSPTPAPKSDADPAAGSKGKSKGKGRQTAVAKKTEEDDTLAAGPSRRSGRVVSGKKTKDGAEPSPQKPKQTRTRRSTAQVADESQPNDEDADEAPAQPEQTLPPNQKTKFPVFITTFEMVMKDRAQLSEWFWGFIVVDEGHRLKNMDCKLIREIKRIPSAARMVLTGTPLHNNLAELWALLNFVLPELFGNLEEFQEWFNLPSLQSTLAPTRSSQLIHSLHTILKPFLLRRLKSDVETSLPPKKEYVLYAPLSERQKEIYDAIVEGSLRAFLLKKADEKEEQDEEEVPLKTRLEQRRTKGNNKRTLRGRKRSYSIDGDDDEYFEKLESGELEAEEQKRKEKSAKELSREWQLKSVLKKVNNMKLQNTVMQLRKVCSHPFLFDWPVDPVTRQPVLNDELASTSGKMMILDRLLDELFERGHKVLLFSQFTTMLDIIQDWAIEFKHWPVCRIDGSTSMADRREEVHRFQNGGDAPDGPRLFLLSTRAGGLGLNLVAADTVIFYDQDWNPQMDLQAQDRAHRIGQTRPVLIFRLVSAHTIETKIMQRATEKRKLEALVIAKGKFKAPALKASRQKPETIAEMAAALLRLEGEQIDVVPDTAAGKASVISDRELDMLLDRRPEVFQDRGKGWTSESQGEEVEVEPKGRKTAFAVYEAPMDETGDMLAGMLNIEDDV</sequence>
<feature type="region of interest" description="Disordered" evidence="4">
    <location>
        <begin position="549"/>
        <end position="578"/>
    </location>
</feature>
<dbReference type="PANTHER" id="PTHR10799">
    <property type="entry name" value="SNF2/RAD54 HELICASE FAMILY"/>
    <property type="match status" value="1"/>
</dbReference>
<dbReference type="InterPro" id="IPR027417">
    <property type="entry name" value="P-loop_NTPase"/>
</dbReference>
<dbReference type="InterPro" id="IPR000330">
    <property type="entry name" value="SNF2_N"/>
</dbReference>
<feature type="domain" description="Helicase ATP-binding" evidence="5">
    <location>
        <begin position="169"/>
        <end position="453"/>
    </location>
</feature>
<dbReference type="CDD" id="cd18793">
    <property type="entry name" value="SF2_C_SNF"/>
    <property type="match status" value="1"/>
</dbReference>
<reference evidence="7 8" key="1">
    <citation type="journal article" date="2012" name="Proc. Natl. Acad. Sci. U.S.A.">
        <title>Comparative genomics of Ceriporiopsis subvermispora and Phanerochaete chrysosporium provide insight into selective ligninolysis.</title>
        <authorList>
            <person name="Fernandez-Fueyo E."/>
            <person name="Ruiz-Duenas F.J."/>
            <person name="Ferreira P."/>
            <person name="Floudas D."/>
            <person name="Hibbett D.S."/>
            <person name="Canessa P."/>
            <person name="Larrondo L.F."/>
            <person name="James T.Y."/>
            <person name="Seelenfreund D."/>
            <person name="Lobos S."/>
            <person name="Polanco R."/>
            <person name="Tello M."/>
            <person name="Honda Y."/>
            <person name="Watanabe T."/>
            <person name="Watanabe T."/>
            <person name="Ryu J.S."/>
            <person name="Kubicek C.P."/>
            <person name="Schmoll M."/>
            <person name="Gaskell J."/>
            <person name="Hammel K.E."/>
            <person name="St John F.J."/>
            <person name="Vanden Wymelenberg A."/>
            <person name="Sabat G."/>
            <person name="Splinter BonDurant S."/>
            <person name="Syed K."/>
            <person name="Yadav J.S."/>
            <person name="Doddapaneni H."/>
            <person name="Subramanian V."/>
            <person name="Lavin J.L."/>
            <person name="Oguiza J.A."/>
            <person name="Perez G."/>
            <person name="Pisabarro A.G."/>
            <person name="Ramirez L."/>
            <person name="Santoyo F."/>
            <person name="Master E."/>
            <person name="Coutinho P.M."/>
            <person name="Henrissat B."/>
            <person name="Lombard V."/>
            <person name="Magnuson J.K."/>
            <person name="Kuees U."/>
            <person name="Hori C."/>
            <person name="Igarashi K."/>
            <person name="Samejima M."/>
            <person name="Held B.W."/>
            <person name="Barry K.W."/>
            <person name="LaButti K.M."/>
            <person name="Lapidus A."/>
            <person name="Lindquist E.A."/>
            <person name="Lucas S.M."/>
            <person name="Riley R."/>
            <person name="Salamov A.A."/>
            <person name="Hoffmeister D."/>
            <person name="Schwenk D."/>
            <person name="Hadar Y."/>
            <person name="Yarden O."/>
            <person name="de Vries R.P."/>
            <person name="Wiebenga A."/>
            <person name="Stenlid J."/>
            <person name="Eastwood D."/>
            <person name="Grigoriev I.V."/>
            <person name="Berka R.M."/>
            <person name="Blanchette R.A."/>
            <person name="Kersten P."/>
            <person name="Martinez A.T."/>
            <person name="Vicuna R."/>
            <person name="Cullen D."/>
        </authorList>
    </citation>
    <scope>NUCLEOTIDE SEQUENCE [LARGE SCALE GENOMIC DNA]</scope>
    <source>
        <strain evidence="7 8">B</strain>
    </source>
</reference>
<dbReference type="GO" id="GO:0005524">
    <property type="term" value="F:ATP binding"/>
    <property type="evidence" value="ECO:0007669"/>
    <property type="project" value="InterPro"/>
</dbReference>
<dbReference type="Gene3D" id="3.40.50.10810">
    <property type="entry name" value="Tandem AAA-ATPase domain"/>
    <property type="match status" value="2"/>
</dbReference>
<dbReference type="AlphaFoldDB" id="M2QF94"/>
<dbReference type="InterPro" id="IPR014001">
    <property type="entry name" value="Helicase_ATP-bd"/>
</dbReference>
<feature type="compositionally biased region" description="Polar residues" evidence="4">
    <location>
        <begin position="364"/>
        <end position="373"/>
    </location>
</feature>
<dbReference type="InterPro" id="IPR001650">
    <property type="entry name" value="Helicase_C-like"/>
</dbReference>
<evidence type="ECO:0000313" key="8">
    <source>
        <dbReference type="Proteomes" id="UP000016930"/>
    </source>
</evidence>
<evidence type="ECO:0000256" key="2">
    <source>
        <dbReference type="ARBA" id="ARBA00022801"/>
    </source>
</evidence>
<name>M2QF94_CERS8</name>
<evidence type="ECO:0000256" key="3">
    <source>
        <dbReference type="ARBA" id="ARBA00022840"/>
    </source>
</evidence>
<dbReference type="Gene3D" id="3.40.50.300">
    <property type="entry name" value="P-loop containing nucleotide triphosphate hydrolases"/>
    <property type="match status" value="2"/>
</dbReference>
<dbReference type="OrthoDB" id="5857104at2759"/>
<evidence type="ECO:0000259" key="6">
    <source>
        <dbReference type="PROSITE" id="PS51194"/>
    </source>
</evidence>
<feature type="compositionally biased region" description="Basic and acidic residues" evidence="4">
    <location>
        <begin position="553"/>
        <end position="563"/>
    </location>
</feature>
<organism evidence="7 8">
    <name type="scientific">Ceriporiopsis subvermispora (strain B)</name>
    <name type="common">White-rot fungus</name>
    <name type="synonym">Gelatoporia subvermispora</name>
    <dbReference type="NCBI Taxonomy" id="914234"/>
    <lineage>
        <taxon>Eukaryota</taxon>
        <taxon>Fungi</taxon>
        <taxon>Dikarya</taxon>
        <taxon>Basidiomycota</taxon>
        <taxon>Agaricomycotina</taxon>
        <taxon>Agaricomycetes</taxon>
        <taxon>Polyporales</taxon>
        <taxon>Gelatoporiaceae</taxon>
        <taxon>Gelatoporia</taxon>
    </lineage>
</organism>
<dbReference type="PROSITE" id="PS51192">
    <property type="entry name" value="HELICASE_ATP_BIND_1"/>
    <property type="match status" value="1"/>
</dbReference>
<dbReference type="InterPro" id="IPR038718">
    <property type="entry name" value="SNF2-like_sf"/>
</dbReference>
<dbReference type="GO" id="GO:0016787">
    <property type="term" value="F:hydrolase activity"/>
    <property type="evidence" value="ECO:0007669"/>
    <property type="project" value="UniProtKB-KW"/>
</dbReference>
<feature type="compositionally biased region" description="Polar residues" evidence="4">
    <location>
        <begin position="121"/>
        <end position="136"/>
    </location>
</feature>
<dbReference type="SMART" id="SM00490">
    <property type="entry name" value="HELICc"/>
    <property type="match status" value="1"/>
</dbReference>
<dbReference type="SUPFAM" id="SSF52540">
    <property type="entry name" value="P-loop containing nucleoside triphosphate hydrolases"/>
    <property type="match status" value="2"/>
</dbReference>
<evidence type="ECO:0000256" key="1">
    <source>
        <dbReference type="ARBA" id="ARBA00022741"/>
    </source>
</evidence>
<dbReference type="STRING" id="914234.M2QF94"/>
<feature type="compositionally biased region" description="Basic residues" evidence="4">
    <location>
        <begin position="564"/>
        <end position="578"/>
    </location>
</feature>
<protein>
    <recommendedName>
        <fullName evidence="9">SNF2 family DNA-dependent ATPase</fullName>
    </recommendedName>
</protein>
<feature type="compositionally biased region" description="Polar residues" evidence="4">
    <location>
        <begin position="1"/>
        <end position="18"/>
    </location>
</feature>
<dbReference type="HOGENOM" id="CLU_000315_17_3_1"/>